<dbReference type="KEGG" id="hspo:JGZ69_03080"/>
<organism evidence="1 2">
    <name type="scientific">Heyndrickxia sporothermodurans</name>
    <dbReference type="NCBI Taxonomy" id="46224"/>
    <lineage>
        <taxon>Bacteria</taxon>
        <taxon>Bacillati</taxon>
        <taxon>Bacillota</taxon>
        <taxon>Bacilli</taxon>
        <taxon>Bacillales</taxon>
        <taxon>Bacillaceae</taxon>
        <taxon>Heyndrickxia</taxon>
    </lineage>
</organism>
<dbReference type="EMBL" id="CP066701">
    <property type="protein sequence ID" value="QQX25946.1"/>
    <property type="molecule type" value="Genomic_DNA"/>
</dbReference>
<evidence type="ECO:0000313" key="1">
    <source>
        <dbReference type="EMBL" id="QQX25946.1"/>
    </source>
</evidence>
<reference evidence="1 2" key="1">
    <citation type="submission" date="2020-12" db="EMBL/GenBank/DDBJ databases">
        <title>Taxonomic evaluation of the Bacillus sporothermodurans group of bacteria based on whole genome sequences.</title>
        <authorList>
            <person name="Fiedler G."/>
            <person name="Herbstmann A.-D."/>
            <person name="Doll E."/>
            <person name="Wenning M."/>
            <person name="Brinks E."/>
            <person name="Kabisch J."/>
            <person name="Breitenwieser F."/>
            <person name="Lappann M."/>
            <person name="Boehnlein C."/>
            <person name="Franz C."/>
        </authorList>
    </citation>
    <scope>NUCLEOTIDE SEQUENCE [LARGE SCALE GENOMIC DNA]</scope>
    <source>
        <strain evidence="1 2">DSM 10599</strain>
    </source>
</reference>
<protein>
    <submittedName>
        <fullName evidence="1">Uncharacterized protein</fullName>
    </submittedName>
</protein>
<dbReference type="RefSeq" id="WP_107958025.1">
    <property type="nucleotide sequence ID" value="NZ_CP066701.1"/>
</dbReference>
<dbReference type="AlphaFoldDB" id="A0AB37HEN4"/>
<gene>
    <name evidence="1" type="ORF">JGZ69_03080</name>
</gene>
<accession>A0AB37HEN4</accession>
<sequence>MAITTNGHTKLKNMLLNLIKEGQYTLDGKKYKTPLFKTELSGDIITIYLYLDDNVSGKITRFELLDQDGDTFDDQPDNITKPNINGLLISFKYSLKRV</sequence>
<proteinExistence type="predicted"/>
<evidence type="ECO:0000313" key="2">
    <source>
        <dbReference type="Proteomes" id="UP000595512"/>
    </source>
</evidence>
<dbReference type="Proteomes" id="UP000595512">
    <property type="component" value="Chromosome"/>
</dbReference>
<name>A0AB37HEN4_9BACI</name>